<dbReference type="PANTHER" id="PTHR42951">
    <property type="entry name" value="METALLO-BETA-LACTAMASE DOMAIN-CONTAINING"/>
    <property type="match status" value="1"/>
</dbReference>
<dbReference type="SUPFAM" id="SSF56281">
    <property type="entry name" value="Metallo-hydrolase/oxidoreductase"/>
    <property type="match status" value="1"/>
</dbReference>
<dbReference type="SMART" id="SM00849">
    <property type="entry name" value="Lactamase_B"/>
    <property type="match status" value="1"/>
</dbReference>
<feature type="domain" description="Metallo-beta-lactamase" evidence="1">
    <location>
        <begin position="28"/>
        <end position="234"/>
    </location>
</feature>
<comment type="caution">
    <text evidence="2">The sequence shown here is derived from an EMBL/GenBank/DDBJ whole genome shotgun (WGS) entry which is preliminary data.</text>
</comment>
<dbReference type="PANTHER" id="PTHR42951:SF4">
    <property type="entry name" value="ACYL-COENZYME A THIOESTERASE MBLAC2"/>
    <property type="match status" value="1"/>
</dbReference>
<name>A0ABV2YHY3_9ACTN</name>
<dbReference type="RefSeq" id="WP_108952207.1">
    <property type="nucleotide sequence ID" value="NZ_BEVZ01000002.1"/>
</dbReference>
<gene>
    <name evidence="2" type="ORF">AB0E65_14165</name>
</gene>
<dbReference type="CDD" id="cd16282">
    <property type="entry name" value="metallo-hydrolase-like_MBL-fold"/>
    <property type="match status" value="1"/>
</dbReference>
<dbReference type="EMBL" id="JBEZUR010000018">
    <property type="protein sequence ID" value="MEU3555342.1"/>
    <property type="molecule type" value="Genomic_DNA"/>
</dbReference>
<protein>
    <submittedName>
        <fullName evidence="2">MBL fold metallo-hydrolase</fullName>
    </submittedName>
</protein>
<evidence type="ECO:0000313" key="2">
    <source>
        <dbReference type="EMBL" id="MEU3555342.1"/>
    </source>
</evidence>
<dbReference type="Pfam" id="PF00753">
    <property type="entry name" value="Lactamase_B"/>
    <property type="match status" value="1"/>
</dbReference>
<evidence type="ECO:0000313" key="3">
    <source>
        <dbReference type="Proteomes" id="UP001550850"/>
    </source>
</evidence>
<keyword evidence="3" id="KW-1185">Reference proteome</keyword>
<accession>A0ABV2YHY3</accession>
<dbReference type="Proteomes" id="UP001550850">
    <property type="component" value="Unassembled WGS sequence"/>
</dbReference>
<sequence>MTITHGGPLTELGAGLYALLPGRRGWGLANCGLLVGENSALWIDSPYDRRLAGEFLAASRALLPAGADVDRVVVTHANGDHLWGACVLPGAQVVATDAARAHLCLEPTPDQLHALAGAVDPATPWGSYVRRHFGVFDWSATELPTVTETFTGEHELTVGRHTVRLASLPPGHTVGDLFVHLPEADVVFTGDVVFGSTAAQPGDHPSHWAGPLGNLIESCERFLATGARTFVPGHGPVLSAAGLKVHIGYLEYVAERAHAFHAAGVPAAEAARRVIGEGNYPELGLPERLVITIGSEYRHLDNGDHPGMLPIMQQVAQLAWDLSGR</sequence>
<organism evidence="2 3">
    <name type="scientific">Streptomyces fragilis</name>
    <dbReference type="NCBI Taxonomy" id="67301"/>
    <lineage>
        <taxon>Bacteria</taxon>
        <taxon>Bacillati</taxon>
        <taxon>Actinomycetota</taxon>
        <taxon>Actinomycetes</taxon>
        <taxon>Kitasatosporales</taxon>
        <taxon>Streptomycetaceae</taxon>
        <taxon>Streptomyces</taxon>
    </lineage>
</organism>
<reference evidence="2 3" key="1">
    <citation type="submission" date="2024-06" db="EMBL/GenBank/DDBJ databases">
        <title>The Natural Products Discovery Center: Release of the First 8490 Sequenced Strains for Exploring Actinobacteria Biosynthetic Diversity.</title>
        <authorList>
            <person name="Kalkreuter E."/>
            <person name="Kautsar S.A."/>
            <person name="Yang D."/>
            <person name="Bader C.D."/>
            <person name="Teijaro C.N."/>
            <person name="Fluegel L."/>
            <person name="Davis C.M."/>
            <person name="Simpson J.R."/>
            <person name="Lauterbach L."/>
            <person name="Steele A.D."/>
            <person name="Gui C."/>
            <person name="Meng S."/>
            <person name="Li G."/>
            <person name="Viehrig K."/>
            <person name="Ye F."/>
            <person name="Su P."/>
            <person name="Kiefer A.F."/>
            <person name="Nichols A."/>
            <person name="Cepeda A.J."/>
            <person name="Yan W."/>
            <person name="Fan B."/>
            <person name="Jiang Y."/>
            <person name="Adhikari A."/>
            <person name="Zheng C.-J."/>
            <person name="Schuster L."/>
            <person name="Cowan T.M."/>
            <person name="Smanski M.J."/>
            <person name="Chevrette M.G."/>
            <person name="De Carvalho L.P.S."/>
            <person name="Shen B."/>
        </authorList>
    </citation>
    <scope>NUCLEOTIDE SEQUENCE [LARGE SCALE GENOMIC DNA]</scope>
    <source>
        <strain evidence="2 3">NPDC038104</strain>
    </source>
</reference>
<dbReference type="InterPro" id="IPR001279">
    <property type="entry name" value="Metallo-B-lactamas"/>
</dbReference>
<dbReference type="Gene3D" id="3.60.15.10">
    <property type="entry name" value="Ribonuclease Z/Hydroxyacylglutathione hydrolase-like"/>
    <property type="match status" value="1"/>
</dbReference>
<proteinExistence type="predicted"/>
<evidence type="ECO:0000259" key="1">
    <source>
        <dbReference type="SMART" id="SM00849"/>
    </source>
</evidence>
<dbReference type="InterPro" id="IPR050855">
    <property type="entry name" value="NDM-1-like"/>
</dbReference>
<dbReference type="InterPro" id="IPR036866">
    <property type="entry name" value="RibonucZ/Hydroxyglut_hydro"/>
</dbReference>